<dbReference type="InterPro" id="IPR021241">
    <property type="entry name" value="CsiV"/>
</dbReference>
<sequence>MRLARFLVLSASLLATGAFAEGAYQVELVLFRQAGQEAVDHPAAPDDWAAGALPPSPANQLPTRLDEAVARLQPAKGYRVLLHKAWKQGARVALDGGEQRLGHFPVEGNLELDDGRPIPARVRLWVNRFDANGLLTASERFRQEVRLQPGELTYLDQGSLGLLIKVSPL</sequence>
<reference evidence="2 3" key="1">
    <citation type="submission" date="2019-07" db="EMBL/GenBank/DDBJ databases">
        <title>Pseudomonas mangiferae sp. nov., isolated from bark of mango tree in Thailand.</title>
        <authorList>
            <person name="Srisuk N."/>
            <person name="Anurat P."/>
        </authorList>
    </citation>
    <scope>NUCLEOTIDE SEQUENCE [LARGE SCALE GENOMIC DNA]</scope>
    <source>
        <strain evidence="2 3">DMKU_BBB3-04</strain>
    </source>
</reference>
<dbReference type="EMBL" id="VJOY01000006">
    <property type="protein sequence ID" value="TRX74870.1"/>
    <property type="molecule type" value="Genomic_DNA"/>
</dbReference>
<name>A0A553GZG5_9PSED</name>
<keyword evidence="3" id="KW-1185">Reference proteome</keyword>
<feature type="signal peptide" evidence="1">
    <location>
        <begin position="1"/>
        <end position="20"/>
    </location>
</feature>
<evidence type="ECO:0000256" key="1">
    <source>
        <dbReference type="SAM" id="SignalP"/>
    </source>
</evidence>
<dbReference type="OrthoDB" id="5566524at2"/>
<evidence type="ECO:0000313" key="2">
    <source>
        <dbReference type="EMBL" id="TRX74870.1"/>
    </source>
</evidence>
<dbReference type="AlphaFoldDB" id="A0A553GZG5"/>
<dbReference type="Proteomes" id="UP000315235">
    <property type="component" value="Unassembled WGS sequence"/>
</dbReference>
<evidence type="ECO:0000313" key="3">
    <source>
        <dbReference type="Proteomes" id="UP000315235"/>
    </source>
</evidence>
<dbReference type="RefSeq" id="WP_143488173.1">
    <property type="nucleotide sequence ID" value="NZ_VJOY01000006.1"/>
</dbReference>
<feature type="chain" id="PRO_5022122583" description="Peptidoglycan-binding protein CsiV" evidence="1">
    <location>
        <begin position="21"/>
        <end position="169"/>
    </location>
</feature>
<gene>
    <name evidence="2" type="ORF">FM069_10090</name>
</gene>
<protein>
    <recommendedName>
        <fullName evidence="4">Peptidoglycan-binding protein CsiV</fullName>
    </recommendedName>
</protein>
<dbReference type="Pfam" id="PF10972">
    <property type="entry name" value="CsiV"/>
    <property type="match status" value="1"/>
</dbReference>
<organism evidence="2 3">
    <name type="scientific">Pseudomonas mangiferae</name>
    <dbReference type="NCBI Taxonomy" id="2593654"/>
    <lineage>
        <taxon>Bacteria</taxon>
        <taxon>Pseudomonadati</taxon>
        <taxon>Pseudomonadota</taxon>
        <taxon>Gammaproteobacteria</taxon>
        <taxon>Pseudomonadales</taxon>
        <taxon>Pseudomonadaceae</taxon>
        <taxon>Pseudomonas</taxon>
    </lineage>
</organism>
<keyword evidence="1" id="KW-0732">Signal</keyword>
<evidence type="ECO:0008006" key="4">
    <source>
        <dbReference type="Google" id="ProtNLM"/>
    </source>
</evidence>
<accession>A0A553GZG5</accession>
<comment type="caution">
    <text evidence="2">The sequence shown here is derived from an EMBL/GenBank/DDBJ whole genome shotgun (WGS) entry which is preliminary data.</text>
</comment>
<proteinExistence type="predicted"/>